<dbReference type="PANTHER" id="PTHR11920:SF335">
    <property type="entry name" value="GUANYLATE CYCLASE"/>
    <property type="match status" value="1"/>
</dbReference>
<feature type="domain" description="PDEase" evidence="10">
    <location>
        <begin position="655"/>
        <end position="877"/>
    </location>
</feature>
<dbReference type="CDD" id="cd07302">
    <property type="entry name" value="CHD"/>
    <property type="match status" value="1"/>
</dbReference>
<dbReference type="InterPro" id="IPR001054">
    <property type="entry name" value="A/G_cyclase"/>
</dbReference>
<keyword evidence="4 7" id="KW-1133">Transmembrane helix</keyword>
<dbReference type="GO" id="GO:0005886">
    <property type="term" value="C:plasma membrane"/>
    <property type="evidence" value="ECO:0007669"/>
    <property type="project" value="TreeGrafter"/>
</dbReference>
<evidence type="ECO:0000256" key="5">
    <source>
        <dbReference type="ARBA" id="ARBA00023136"/>
    </source>
</evidence>
<dbReference type="InterPro" id="IPR002073">
    <property type="entry name" value="PDEase_catalytic_dom"/>
</dbReference>
<dbReference type="InterPro" id="IPR005330">
    <property type="entry name" value="MHYT_dom"/>
</dbReference>
<dbReference type="PROSITE" id="PS50924">
    <property type="entry name" value="MHYT"/>
    <property type="match status" value="1"/>
</dbReference>
<keyword evidence="12" id="KW-1185">Reference proteome</keyword>
<dbReference type="InterPro" id="IPR003607">
    <property type="entry name" value="HD/PDEase_dom"/>
</dbReference>
<feature type="transmembrane region" description="Helical" evidence="7">
    <location>
        <begin position="61"/>
        <end position="82"/>
    </location>
</feature>
<evidence type="ECO:0000259" key="9">
    <source>
        <dbReference type="PROSITE" id="PS50924"/>
    </source>
</evidence>
<keyword evidence="11" id="KW-0675">Receptor</keyword>
<feature type="transmembrane region" description="Helical" evidence="7">
    <location>
        <begin position="231"/>
        <end position="254"/>
    </location>
</feature>
<dbReference type="InterPro" id="IPR029787">
    <property type="entry name" value="Nucleotide_cyclase"/>
</dbReference>
<dbReference type="SUPFAM" id="SSF109604">
    <property type="entry name" value="HD-domain/PDEase-like"/>
    <property type="match status" value="1"/>
</dbReference>
<name>A0A9N8EAJ2_9STRA</name>
<dbReference type="GO" id="GO:0004114">
    <property type="term" value="F:3',5'-cyclic-nucleotide phosphodiesterase activity"/>
    <property type="evidence" value="ECO:0007669"/>
    <property type="project" value="InterPro"/>
</dbReference>
<evidence type="ECO:0000313" key="11">
    <source>
        <dbReference type="EMBL" id="CAB9515671.1"/>
    </source>
</evidence>
<feature type="transmembrane region" description="Helical" evidence="7">
    <location>
        <begin position="136"/>
        <end position="154"/>
    </location>
</feature>
<feature type="transmembrane region" description="Helical" evidence="7">
    <location>
        <begin position="318"/>
        <end position="336"/>
    </location>
</feature>
<protein>
    <submittedName>
        <fullName evidence="11">Receptor-type guanylate cyclase gcy</fullName>
    </submittedName>
</protein>
<dbReference type="Pfam" id="PF00211">
    <property type="entry name" value="Guanylate_cyc"/>
    <property type="match status" value="1"/>
</dbReference>
<dbReference type="SMART" id="SM00471">
    <property type="entry name" value="HDc"/>
    <property type="match status" value="1"/>
</dbReference>
<accession>A0A9N8EAJ2</accession>
<dbReference type="EMBL" id="CAICTM010000730">
    <property type="protein sequence ID" value="CAB9515671.1"/>
    <property type="molecule type" value="Genomic_DNA"/>
</dbReference>
<reference evidence="11" key="1">
    <citation type="submission" date="2020-06" db="EMBL/GenBank/DDBJ databases">
        <authorList>
            <consortium name="Plant Systems Biology data submission"/>
        </authorList>
    </citation>
    <scope>NUCLEOTIDE SEQUENCE</scope>
    <source>
        <strain evidence="11">D6</strain>
    </source>
</reference>
<dbReference type="GO" id="GO:0001653">
    <property type="term" value="F:peptide receptor activity"/>
    <property type="evidence" value="ECO:0007669"/>
    <property type="project" value="TreeGrafter"/>
</dbReference>
<keyword evidence="3" id="KW-0547">Nucleotide-binding</keyword>
<dbReference type="InterPro" id="IPR036971">
    <property type="entry name" value="PDEase_catalytic_dom_sf"/>
</dbReference>
<dbReference type="PANTHER" id="PTHR11920">
    <property type="entry name" value="GUANYLYL CYCLASE"/>
    <property type="match status" value="1"/>
</dbReference>
<keyword evidence="5 7" id="KW-0472">Membrane</keyword>
<organism evidence="11 12">
    <name type="scientific">Seminavis robusta</name>
    <dbReference type="NCBI Taxonomy" id="568900"/>
    <lineage>
        <taxon>Eukaryota</taxon>
        <taxon>Sar</taxon>
        <taxon>Stramenopiles</taxon>
        <taxon>Ochrophyta</taxon>
        <taxon>Bacillariophyta</taxon>
        <taxon>Bacillariophyceae</taxon>
        <taxon>Bacillariophycidae</taxon>
        <taxon>Naviculales</taxon>
        <taxon>Naviculaceae</taxon>
        <taxon>Seminavis</taxon>
    </lineage>
</organism>
<feature type="transmembrane region" description="Helical" evidence="7">
    <location>
        <begin position="198"/>
        <end position="219"/>
    </location>
</feature>
<evidence type="ECO:0000259" key="10">
    <source>
        <dbReference type="PROSITE" id="PS51845"/>
    </source>
</evidence>
<evidence type="ECO:0000256" key="7">
    <source>
        <dbReference type="SAM" id="Phobius"/>
    </source>
</evidence>
<feature type="domain" description="MHYT" evidence="9">
    <location>
        <begin position="59"/>
        <end position="292"/>
    </location>
</feature>
<dbReference type="GO" id="GO:0004383">
    <property type="term" value="F:guanylate cyclase activity"/>
    <property type="evidence" value="ECO:0007669"/>
    <property type="project" value="TreeGrafter"/>
</dbReference>
<evidence type="ECO:0000259" key="8">
    <source>
        <dbReference type="PROSITE" id="PS50125"/>
    </source>
</evidence>
<dbReference type="InterPro" id="IPR050401">
    <property type="entry name" value="Cyclic_nucleotide_synthase"/>
</dbReference>
<feature type="transmembrane region" description="Helical" evidence="7">
    <location>
        <begin position="103"/>
        <end position="124"/>
    </location>
</feature>
<keyword evidence="2 7" id="KW-0812">Transmembrane</keyword>
<dbReference type="SUPFAM" id="SSF55073">
    <property type="entry name" value="Nucleotide cyclase"/>
    <property type="match status" value="1"/>
</dbReference>
<gene>
    <name evidence="11" type="ORF">SEMRO_731_G194180.1</name>
</gene>
<dbReference type="SMART" id="SM00044">
    <property type="entry name" value="CYCc"/>
    <property type="match status" value="1"/>
</dbReference>
<evidence type="ECO:0000313" key="12">
    <source>
        <dbReference type="Proteomes" id="UP001153069"/>
    </source>
</evidence>
<dbReference type="Pfam" id="PF00233">
    <property type="entry name" value="PDEase_I"/>
    <property type="match status" value="1"/>
</dbReference>
<evidence type="ECO:0000256" key="3">
    <source>
        <dbReference type="ARBA" id="ARBA00022741"/>
    </source>
</evidence>
<comment type="subcellular location">
    <subcellularLocation>
        <location evidence="1">Membrane</location>
    </subcellularLocation>
</comment>
<dbReference type="GO" id="GO:0035556">
    <property type="term" value="P:intracellular signal transduction"/>
    <property type="evidence" value="ECO:0007669"/>
    <property type="project" value="InterPro"/>
</dbReference>
<dbReference type="PROSITE" id="PS50125">
    <property type="entry name" value="GUANYLATE_CYCLASE_2"/>
    <property type="match status" value="1"/>
</dbReference>
<proteinExistence type="predicted"/>
<evidence type="ECO:0000256" key="2">
    <source>
        <dbReference type="ARBA" id="ARBA00022692"/>
    </source>
</evidence>
<dbReference type="AlphaFoldDB" id="A0A9N8EAJ2"/>
<sequence length="1043" mass="116604">MGLVQPDFVVQINVEHALNGTDAASASASAIESDTLATLLMDSSYQYEGHTDEPLTQTWNFAFVIFAYALACVASYSAVHLMDHCLWRSEELKKAAIIKYPDVYAAIMLGFGAVWCMHFVGMAAVTIEGVPICYDWAITVGSLAAVVVMMYAAIKVAGNDVFATPDRVKILEIIVGDSFISDKEAAWELTKVTYFYRLHYLAMGSVLAASGAIVMHYTGMMAQRGPFYREWNTGFIAISCCMATVICFVGFWIIFRLRWKISQQWLRYLSAGVIALAVCALHFFGMLSVTYYPDDDSSYTCQKTWDTNNTSPNAWTDHQIIVVAIALIVPALAFYVSNIINQELILAYQVTARSNAIVSSLFPAQIRERMMADERAKLKSFLFSKNDQADHSDSEDVAQFGPGESYKRRSKPIADLFTDTTIMFADIAGFTAWSSEREPCQVFTLLETIYEAYDEITKQQGAFKVETVGDCYVAVAGLPDPRKDHAVVMSRVASRCVYKMGLLTKRLEVTLGPDTGDLNIRIGLHSGPVTAGVLRGDRARFQLFGDTMNTASRMESTGLPGRVQISTETAELLKAAGNEKWVSPRSHEVFVKGKGQLQTYWLNVKGCSPGSQASTDVSSHAYLEDIYQMPYDKEARLIEWSVDILKGTLKQIAARRNAMGKAKKKAILPSAKSGDSILPDAVAGSVIDEVCEIIELPDFDHKLAKKQEDPESIELPEGVVQQLTKYVTSIADLYHNNPFHNFDHASHVMMSVSKLLSRIVAHSSDRIDTRKCVASSLHDHTYGITSDPLTQFACILSALIHDADHVGVPNTQLVKEETETAKRYKGKSVAEQNSVVLSWEMLLRPEYCDLRGAIAATDAEWTRLKQLVVNSVMATDIMDKDLKGLRNARWEKAFSEQDPSEDAHVTTNRKATIVIEHLIQASDVAHTMQHWHVYRKWNQRLFEEMYKAYKEGRSEKDPSEFWYKGEIGFFDFYIIPLAKKLKDCGVFGVASDEYLTYAIQNRREWEERGEAVVSEMIEKVKAVWEEDAETTDTFVDEASVVSL</sequence>
<evidence type="ECO:0000256" key="4">
    <source>
        <dbReference type="ARBA" id="ARBA00022989"/>
    </source>
</evidence>
<dbReference type="GO" id="GO:0004016">
    <property type="term" value="F:adenylate cyclase activity"/>
    <property type="evidence" value="ECO:0007669"/>
    <property type="project" value="TreeGrafter"/>
</dbReference>
<evidence type="ECO:0000256" key="1">
    <source>
        <dbReference type="ARBA" id="ARBA00004370"/>
    </source>
</evidence>
<dbReference type="Gene3D" id="1.10.1300.10">
    <property type="entry name" value="3'5'-cyclic nucleotide phosphodiesterase, catalytic domain"/>
    <property type="match status" value="1"/>
</dbReference>
<dbReference type="Proteomes" id="UP001153069">
    <property type="component" value="Unassembled WGS sequence"/>
</dbReference>
<feature type="domain" description="Guanylate cyclase" evidence="8">
    <location>
        <begin position="421"/>
        <end position="555"/>
    </location>
</feature>
<dbReference type="Pfam" id="PF03707">
    <property type="entry name" value="MHYT"/>
    <property type="match status" value="2"/>
</dbReference>
<dbReference type="GO" id="GO:0000166">
    <property type="term" value="F:nucleotide binding"/>
    <property type="evidence" value="ECO:0007669"/>
    <property type="project" value="UniProtKB-KW"/>
</dbReference>
<evidence type="ECO:0000256" key="6">
    <source>
        <dbReference type="ARBA" id="ARBA00023239"/>
    </source>
</evidence>
<dbReference type="GO" id="GO:0007168">
    <property type="term" value="P:receptor guanylyl cyclase signaling pathway"/>
    <property type="evidence" value="ECO:0007669"/>
    <property type="project" value="TreeGrafter"/>
</dbReference>
<dbReference type="Gene3D" id="3.30.70.1230">
    <property type="entry name" value="Nucleotide cyclase"/>
    <property type="match status" value="1"/>
</dbReference>
<dbReference type="OrthoDB" id="163408at2759"/>
<keyword evidence="6" id="KW-0456">Lyase</keyword>
<comment type="caution">
    <text evidence="11">The sequence shown here is derived from an EMBL/GenBank/DDBJ whole genome shotgun (WGS) entry which is preliminary data.</text>
</comment>
<dbReference type="PROSITE" id="PS51845">
    <property type="entry name" value="PDEASE_I_2"/>
    <property type="match status" value="1"/>
</dbReference>
<feature type="transmembrane region" description="Helical" evidence="7">
    <location>
        <begin position="266"/>
        <end position="289"/>
    </location>
</feature>